<proteinExistence type="predicted"/>
<reference evidence="1" key="1">
    <citation type="journal article" date="2019" name="bioRxiv">
        <title>The Genome of the Zebra Mussel, Dreissena polymorpha: A Resource for Invasive Species Research.</title>
        <authorList>
            <person name="McCartney M.A."/>
            <person name="Auch B."/>
            <person name="Kono T."/>
            <person name="Mallez S."/>
            <person name="Zhang Y."/>
            <person name="Obille A."/>
            <person name="Becker A."/>
            <person name="Abrahante J.E."/>
            <person name="Garbe J."/>
            <person name="Badalamenti J.P."/>
            <person name="Herman A."/>
            <person name="Mangelson H."/>
            <person name="Liachko I."/>
            <person name="Sullivan S."/>
            <person name="Sone E.D."/>
            <person name="Koren S."/>
            <person name="Silverstein K.A.T."/>
            <person name="Beckman K.B."/>
            <person name="Gohl D.M."/>
        </authorList>
    </citation>
    <scope>NUCLEOTIDE SEQUENCE</scope>
    <source>
        <strain evidence="1">Duluth1</strain>
        <tissue evidence="1">Whole animal</tissue>
    </source>
</reference>
<evidence type="ECO:0000313" key="1">
    <source>
        <dbReference type="EMBL" id="KAH3816112.1"/>
    </source>
</evidence>
<dbReference type="Proteomes" id="UP000828390">
    <property type="component" value="Unassembled WGS sequence"/>
</dbReference>
<gene>
    <name evidence="1" type="ORF">DPMN_117620</name>
</gene>
<reference evidence="1" key="2">
    <citation type="submission" date="2020-11" db="EMBL/GenBank/DDBJ databases">
        <authorList>
            <person name="McCartney M.A."/>
            <person name="Auch B."/>
            <person name="Kono T."/>
            <person name="Mallez S."/>
            <person name="Becker A."/>
            <person name="Gohl D.M."/>
            <person name="Silverstein K.A.T."/>
            <person name="Koren S."/>
            <person name="Bechman K.B."/>
            <person name="Herman A."/>
            <person name="Abrahante J.E."/>
            <person name="Garbe J."/>
        </authorList>
    </citation>
    <scope>NUCLEOTIDE SEQUENCE</scope>
    <source>
        <strain evidence="1">Duluth1</strain>
        <tissue evidence="1">Whole animal</tissue>
    </source>
</reference>
<dbReference type="EMBL" id="JAIWYP010000005">
    <property type="protein sequence ID" value="KAH3816112.1"/>
    <property type="molecule type" value="Genomic_DNA"/>
</dbReference>
<sequence>MGIHVLTYLSSQQVRHHLRITREIHKYLQSLRLERSVLQREIIIQPLNGARVVCVVVLHRREVGKSLQGG</sequence>
<comment type="caution">
    <text evidence="1">The sequence shown here is derived from an EMBL/GenBank/DDBJ whole genome shotgun (WGS) entry which is preliminary data.</text>
</comment>
<accession>A0A9D4JQD7</accession>
<evidence type="ECO:0000313" key="2">
    <source>
        <dbReference type="Proteomes" id="UP000828390"/>
    </source>
</evidence>
<protein>
    <submittedName>
        <fullName evidence="1">Uncharacterized protein</fullName>
    </submittedName>
</protein>
<name>A0A9D4JQD7_DREPO</name>
<keyword evidence="2" id="KW-1185">Reference proteome</keyword>
<dbReference type="AlphaFoldDB" id="A0A9D4JQD7"/>
<organism evidence="1 2">
    <name type="scientific">Dreissena polymorpha</name>
    <name type="common">Zebra mussel</name>
    <name type="synonym">Mytilus polymorpha</name>
    <dbReference type="NCBI Taxonomy" id="45954"/>
    <lineage>
        <taxon>Eukaryota</taxon>
        <taxon>Metazoa</taxon>
        <taxon>Spiralia</taxon>
        <taxon>Lophotrochozoa</taxon>
        <taxon>Mollusca</taxon>
        <taxon>Bivalvia</taxon>
        <taxon>Autobranchia</taxon>
        <taxon>Heteroconchia</taxon>
        <taxon>Euheterodonta</taxon>
        <taxon>Imparidentia</taxon>
        <taxon>Neoheterodontei</taxon>
        <taxon>Myida</taxon>
        <taxon>Dreissenoidea</taxon>
        <taxon>Dreissenidae</taxon>
        <taxon>Dreissena</taxon>
    </lineage>
</organism>